<name>A0A7C4KI83_9CHLR</name>
<keyword evidence="3" id="KW-0645">Protease</keyword>
<sequence>MTANTLCSPTRSAARLQHGMMTHLWRITMHELSDKNHISKQPSDLSRSLLIGTAVCGSWFILAFFSSIPALLLKVDAGSQLGQGISHSIMLIGGLLIVFGLLPAFLGTYYNTYKTYLGAVGIPFPKEKHYRVVLISFVLVAGTLLTADLVQNGLSGLQEYHASHGIATLQLAVFASLQAAIVEELVFRGIAYSILRTRFPVWVAILLPSIFFGFAHAWWGWSRVAVTVFMGALFALLRWRTDNLWGPMAMHFLINFGFPVPAWSGWLVAMAFTAGLEVTKQFRKAHTARTG</sequence>
<evidence type="ECO:0000256" key="1">
    <source>
        <dbReference type="SAM" id="Phobius"/>
    </source>
</evidence>
<dbReference type="PANTHER" id="PTHR36435:SF1">
    <property type="entry name" value="CAAX AMINO TERMINAL PROTEASE FAMILY PROTEIN"/>
    <property type="match status" value="1"/>
</dbReference>
<feature type="transmembrane region" description="Helical" evidence="1">
    <location>
        <begin position="167"/>
        <end position="187"/>
    </location>
</feature>
<comment type="caution">
    <text evidence="3">The sequence shown here is derived from an EMBL/GenBank/DDBJ whole genome shotgun (WGS) entry which is preliminary data.</text>
</comment>
<feature type="transmembrane region" description="Helical" evidence="1">
    <location>
        <begin position="49"/>
        <end position="73"/>
    </location>
</feature>
<dbReference type="PANTHER" id="PTHR36435">
    <property type="entry name" value="SLR1288 PROTEIN"/>
    <property type="match status" value="1"/>
</dbReference>
<accession>A0A7C4KI83</accession>
<dbReference type="AlphaFoldDB" id="A0A7C4KI83"/>
<feature type="transmembrane region" description="Helical" evidence="1">
    <location>
        <begin position="199"/>
        <end position="218"/>
    </location>
</feature>
<dbReference type="Pfam" id="PF02517">
    <property type="entry name" value="Rce1-like"/>
    <property type="match status" value="1"/>
</dbReference>
<organism evidence="3">
    <name type="scientific">Anaerolinea thermolimosa</name>
    <dbReference type="NCBI Taxonomy" id="229919"/>
    <lineage>
        <taxon>Bacteria</taxon>
        <taxon>Bacillati</taxon>
        <taxon>Chloroflexota</taxon>
        <taxon>Anaerolineae</taxon>
        <taxon>Anaerolineales</taxon>
        <taxon>Anaerolineaceae</taxon>
        <taxon>Anaerolinea</taxon>
    </lineage>
</organism>
<dbReference type="GO" id="GO:0004175">
    <property type="term" value="F:endopeptidase activity"/>
    <property type="evidence" value="ECO:0007669"/>
    <property type="project" value="UniProtKB-ARBA"/>
</dbReference>
<protein>
    <submittedName>
        <fullName evidence="3">CPBP family intramembrane metalloprotease</fullName>
    </submittedName>
</protein>
<keyword evidence="1" id="KW-0812">Transmembrane</keyword>
<dbReference type="GO" id="GO:0008237">
    <property type="term" value="F:metallopeptidase activity"/>
    <property type="evidence" value="ECO:0007669"/>
    <property type="project" value="UniProtKB-KW"/>
</dbReference>
<keyword evidence="3" id="KW-0378">Hydrolase</keyword>
<evidence type="ECO:0000313" key="3">
    <source>
        <dbReference type="EMBL" id="HGS20859.1"/>
    </source>
</evidence>
<feature type="transmembrane region" description="Helical" evidence="1">
    <location>
        <begin position="85"/>
        <end position="109"/>
    </location>
</feature>
<dbReference type="GO" id="GO:0006508">
    <property type="term" value="P:proteolysis"/>
    <property type="evidence" value="ECO:0007669"/>
    <property type="project" value="UniProtKB-KW"/>
</dbReference>
<keyword evidence="1" id="KW-0472">Membrane</keyword>
<evidence type="ECO:0000259" key="2">
    <source>
        <dbReference type="Pfam" id="PF02517"/>
    </source>
</evidence>
<feature type="transmembrane region" description="Helical" evidence="1">
    <location>
        <begin position="130"/>
        <end position="147"/>
    </location>
</feature>
<dbReference type="InterPro" id="IPR052710">
    <property type="entry name" value="CAAX_protease"/>
</dbReference>
<dbReference type="InterPro" id="IPR003675">
    <property type="entry name" value="Rce1/LyrA-like_dom"/>
</dbReference>
<feature type="transmembrane region" description="Helical" evidence="1">
    <location>
        <begin position="252"/>
        <end position="274"/>
    </location>
</feature>
<dbReference type="EMBL" id="DSYK01000163">
    <property type="protein sequence ID" value="HGS20859.1"/>
    <property type="molecule type" value="Genomic_DNA"/>
</dbReference>
<proteinExistence type="predicted"/>
<reference evidence="3" key="1">
    <citation type="journal article" date="2020" name="mSystems">
        <title>Genome- and Community-Level Interaction Insights into Carbon Utilization and Element Cycling Functions of Hydrothermarchaeota in Hydrothermal Sediment.</title>
        <authorList>
            <person name="Zhou Z."/>
            <person name="Liu Y."/>
            <person name="Xu W."/>
            <person name="Pan J."/>
            <person name="Luo Z.H."/>
            <person name="Li M."/>
        </authorList>
    </citation>
    <scope>NUCLEOTIDE SEQUENCE [LARGE SCALE GENOMIC DNA]</scope>
    <source>
        <strain evidence="3">SpSt-573</strain>
    </source>
</reference>
<keyword evidence="1" id="KW-1133">Transmembrane helix</keyword>
<feature type="domain" description="CAAX prenyl protease 2/Lysostaphin resistance protein A-like" evidence="2">
    <location>
        <begin position="169"/>
        <end position="256"/>
    </location>
</feature>
<dbReference type="GO" id="GO:0080120">
    <property type="term" value="P:CAAX-box protein maturation"/>
    <property type="evidence" value="ECO:0007669"/>
    <property type="project" value="UniProtKB-ARBA"/>
</dbReference>
<gene>
    <name evidence="3" type="ORF">ENT37_03200</name>
</gene>
<keyword evidence="3" id="KW-0482">Metalloprotease</keyword>